<keyword evidence="1" id="KW-1133">Transmembrane helix</keyword>
<gene>
    <name evidence="3" type="ORF">SAMN05660349_00111</name>
</gene>
<feature type="transmembrane region" description="Helical" evidence="1">
    <location>
        <begin position="153"/>
        <end position="175"/>
    </location>
</feature>
<feature type="transmembrane region" description="Helical" evidence="1">
    <location>
        <begin position="100"/>
        <end position="117"/>
    </location>
</feature>
<accession>A0A1T4ZTR8</accession>
<feature type="transmembrane region" description="Helical" evidence="1">
    <location>
        <begin position="37"/>
        <end position="55"/>
    </location>
</feature>
<feature type="transmembrane region" description="Helical" evidence="1">
    <location>
        <begin position="238"/>
        <end position="257"/>
    </location>
</feature>
<dbReference type="Gene3D" id="1.10.3730.20">
    <property type="match status" value="1"/>
</dbReference>
<feature type="domain" description="EamA" evidence="2">
    <location>
        <begin position="193"/>
        <end position="308"/>
    </location>
</feature>
<dbReference type="Pfam" id="PF00892">
    <property type="entry name" value="EamA"/>
    <property type="match status" value="2"/>
</dbReference>
<feature type="transmembrane region" description="Helical" evidence="1">
    <location>
        <begin position="291"/>
        <end position="308"/>
    </location>
</feature>
<dbReference type="RefSeq" id="WP_079681889.1">
    <property type="nucleotide sequence ID" value="NZ_FUYQ01000001.1"/>
</dbReference>
<feature type="domain" description="EamA" evidence="2">
    <location>
        <begin position="4"/>
        <end position="140"/>
    </location>
</feature>
<dbReference type="Proteomes" id="UP000190852">
    <property type="component" value="Unassembled WGS sequence"/>
</dbReference>
<feature type="transmembrane region" description="Helical" evidence="1">
    <location>
        <begin position="6"/>
        <end position="25"/>
    </location>
</feature>
<dbReference type="SUPFAM" id="SSF103481">
    <property type="entry name" value="Multidrug resistance efflux transporter EmrE"/>
    <property type="match status" value="2"/>
</dbReference>
<protein>
    <submittedName>
        <fullName evidence="3">Uncharacterized membrane protein</fullName>
    </submittedName>
</protein>
<feature type="transmembrane region" description="Helical" evidence="1">
    <location>
        <begin position="123"/>
        <end position="141"/>
    </location>
</feature>
<evidence type="ECO:0000313" key="3">
    <source>
        <dbReference type="EMBL" id="SKB26066.1"/>
    </source>
</evidence>
<reference evidence="4" key="1">
    <citation type="submission" date="2017-02" db="EMBL/GenBank/DDBJ databases">
        <authorList>
            <person name="Varghese N."/>
            <person name="Submissions S."/>
        </authorList>
    </citation>
    <scope>NUCLEOTIDE SEQUENCE [LARGE SCALE GENOMIC DNA]</scope>
    <source>
        <strain evidence="4">DSM 24967</strain>
    </source>
</reference>
<dbReference type="PANTHER" id="PTHR22911">
    <property type="entry name" value="ACYL-MALONYL CONDENSING ENZYME-RELATED"/>
    <property type="match status" value="1"/>
</dbReference>
<dbReference type="GO" id="GO:0016020">
    <property type="term" value="C:membrane"/>
    <property type="evidence" value="ECO:0007669"/>
    <property type="project" value="InterPro"/>
</dbReference>
<evidence type="ECO:0000259" key="2">
    <source>
        <dbReference type="Pfam" id="PF00892"/>
    </source>
</evidence>
<dbReference type="InterPro" id="IPR037185">
    <property type="entry name" value="EmrE-like"/>
</dbReference>
<evidence type="ECO:0000313" key="4">
    <source>
        <dbReference type="Proteomes" id="UP000190852"/>
    </source>
</evidence>
<keyword evidence="1" id="KW-0472">Membrane</keyword>
<keyword evidence="4" id="KW-1185">Reference proteome</keyword>
<dbReference type="EMBL" id="FUYQ01000001">
    <property type="protein sequence ID" value="SKB26066.1"/>
    <property type="molecule type" value="Genomic_DNA"/>
</dbReference>
<dbReference type="InterPro" id="IPR000620">
    <property type="entry name" value="EamA_dom"/>
</dbReference>
<name>A0A1T4ZTR8_9BACT</name>
<organism evidence="3 4">
    <name type="scientific">Parabacteroides chartae</name>
    <dbReference type="NCBI Taxonomy" id="1037355"/>
    <lineage>
        <taxon>Bacteria</taxon>
        <taxon>Pseudomonadati</taxon>
        <taxon>Bacteroidota</taxon>
        <taxon>Bacteroidia</taxon>
        <taxon>Bacteroidales</taxon>
        <taxon>Tannerellaceae</taxon>
        <taxon>Parabacteroides</taxon>
    </lineage>
</organism>
<sequence>MQYFGEILSVGVAISWTATALFAEVGSKRLGSLQLNVIRMSLSLLFLGITLWWFTGSPLPIYADGPTWFWLSLSGFVGYVLGDYCLFNAYVLIGSRFGQLFMTLAPIAAAFSGWLILGEKLSIQAIAGMLVTLSGIALSVLSRGTSHKFGLKLPLKGVLFGISAGMGQGVGLVLSKVGMNYYALSIPEGMLEASQMLPFASTFIRAITGTLGFLAVMWYTRKFASLSLSVRDSKGMKAALGATLFGPFIGVSFSLMAVQYTEAGIASTLMALTPIFILWPSRMLFKNKITLKEVFGAIISVIGVSLFFI</sequence>
<feature type="transmembrane region" description="Helical" evidence="1">
    <location>
        <begin position="67"/>
        <end position="93"/>
    </location>
</feature>
<dbReference type="AlphaFoldDB" id="A0A1T4ZTR8"/>
<proteinExistence type="predicted"/>
<evidence type="ECO:0000256" key="1">
    <source>
        <dbReference type="SAM" id="Phobius"/>
    </source>
</evidence>
<feature type="transmembrane region" description="Helical" evidence="1">
    <location>
        <begin position="195"/>
        <end position="218"/>
    </location>
</feature>
<keyword evidence="1" id="KW-0812">Transmembrane</keyword>